<feature type="region of interest" description="Disordered" evidence="1">
    <location>
        <begin position="63"/>
        <end position="93"/>
    </location>
</feature>
<evidence type="ECO:0000313" key="2">
    <source>
        <dbReference type="EMBL" id="KAK0729652.1"/>
    </source>
</evidence>
<protein>
    <submittedName>
        <fullName evidence="2">Uncharacterized protein</fullName>
    </submittedName>
</protein>
<dbReference type="Proteomes" id="UP001172102">
    <property type="component" value="Unassembled WGS sequence"/>
</dbReference>
<reference evidence="2" key="1">
    <citation type="submission" date="2023-06" db="EMBL/GenBank/DDBJ databases">
        <title>Genome-scale phylogeny and comparative genomics of the fungal order Sordariales.</title>
        <authorList>
            <consortium name="Lawrence Berkeley National Laboratory"/>
            <person name="Hensen N."/>
            <person name="Bonometti L."/>
            <person name="Westerberg I."/>
            <person name="Brannstrom I.O."/>
            <person name="Guillou S."/>
            <person name="Cros-Aarteil S."/>
            <person name="Calhoun S."/>
            <person name="Haridas S."/>
            <person name="Kuo A."/>
            <person name="Mondo S."/>
            <person name="Pangilinan J."/>
            <person name="Riley R."/>
            <person name="Labutti K."/>
            <person name="Andreopoulos B."/>
            <person name="Lipzen A."/>
            <person name="Chen C."/>
            <person name="Yanf M."/>
            <person name="Daum C."/>
            <person name="Ng V."/>
            <person name="Clum A."/>
            <person name="Steindorff A."/>
            <person name="Ohm R."/>
            <person name="Martin F."/>
            <person name="Silar P."/>
            <person name="Natvig D."/>
            <person name="Lalanne C."/>
            <person name="Gautier V."/>
            <person name="Ament-Velasquez S.L."/>
            <person name="Kruys A."/>
            <person name="Hutchinson M.I."/>
            <person name="Powell A.J."/>
            <person name="Barry K."/>
            <person name="Miller A.N."/>
            <person name="Grigoriev I.V."/>
            <person name="Debuchy R."/>
            <person name="Gladieux P."/>
            <person name="Thoren M.H."/>
            <person name="Johannesson H."/>
        </authorList>
    </citation>
    <scope>NUCLEOTIDE SEQUENCE</scope>
    <source>
        <strain evidence="2">SMH4607-1</strain>
    </source>
</reference>
<keyword evidence="3" id="KW-1185">Reference proteome</keyword>
<evidence type="ECO:0000256" key="1">
    <source>
        <dbReference type="SAM" id="MobiDB-lite"/>
    </source>
</evidence>
<name>A0AA40E945_9PEZI</name>
<dbReference type="AlphaFoldDB" id="A0AA40E945"/>
<accession>A0AA40E945</accession>
<sequence>MVRHVQVQTDGIEGWLEVGTIIHRSIDSGEALQGNTDGLKMCPPKGCISTAARGDTLISRAQCRGGGGGPRGGLARVSGCRHSKPGHSRPERAQGIQSTVVFAASPAWDGVEHGSQLSWEIYFLRWVEATSRAGLTGPKVTCLSIVGWINSSDLAPHGAQQQCGRTRLDVVLCEVSFLQTAQNGERITTKSQALRRCYH</sequence>
<gene>
    <name evidence="2" type="ORF">B0H67DRAFT_559296</name>
</gene>
<proteinExistence type="predicted"/>
<comment type="caution">
    <text evidence="2">The sequence shown here is derived from an EMBL/GenBank/DDBJ whole genome shotgun (WGS) entry which is preliminary data.</text>
</comment>
<evidence type="ECO:0000313" key="3">
    <source>
        <dbReference type="Proteomes" id="UP001172102"/>
    </source>
</evidence>
<organism evidence="2 3">
    <name type="scientific">Lasiosphaeris hirsuta</name>
    <dbReference type="NCBI Taxonomy" id="260670"/>
    <lineage>
        <taxon>Eukaryota</taxon>
        <taxon>Fungi</taxon>
        <taxon>Dikarya</taxon>
        <taxon>Ascomycota</taxon>
        <taxon>Pezizomycotina</taxon>
        <taxon>Sordariomycetes</taxon>
        <taxon>Sordariomycetidae</taxon>
        <taxon>Sordariales</taxon>
        <taxon>Lasiosphaeriaceae</taxon>
        <taxon>Lasiosphaeris</taxon>
    </lineage>
</organism>
<dbReference type="EMBL" id="JAUKUA010000001">
    <property type="protein sequence ID" value="KAK0729652.1"/>
    <property type="molecule type" value="Genomic_DNA"/>
</dbReference>